<evidence type="ECO:0000313" key="3">
    <source>
        <dbReference type="Proteomes" id="UP001305779"/>
    </source>
</evidence>
<evidence type="ECO:0000313" key="2">
    <source>
        <dbReference type="EMBL" id="KAK4497454.1"/>
    </source>
</evidence>
<protein>
    <submittedName>
        <fullName evidence="2">Uncharacterized protein</fullName>
    </submittedName>
</protein>
<feature type="chain" id="PRO_5046970606" evidence="1">
    <location>
        <begin position="20"/>
        <end position="160"/>
    </location>
</feature>
<keyword evidence="3" id="KW-1185">Reference proteome</keyword>
<name>A0ABR0E7R2_ZASCE</name>
<gene>
    <name evidence="2" type="ORF">PRZ48_011905</name>
</gene>
<accession>A0ABR0E7R2</accession>
<reference evidence="2 3" key="1">
    <citation type="journal article" date="2023" name="G3 (Bethesda)">
        <title>A chromosome-level genome assembly of Zasmidium syzygii isolated from banana leaves.</title>
        <authorList>
            <person name="van Westerhoven A.C."/>
            <person name="Mehrabi R."/>
            <person name="Talebi R."/>
            <person name="Steentjes M.B.F."/>
            <person name="Corcolon B."/>
            <person name="Chong P.A."/>
            <person name="Kema G.H.J."/>
            <person name="Seidl M.F."/>
        </authorList>
    </citation>
    <scope>NUCLEOTIDE SEQUENCE [LARGE SCALE GENOMIC DNA]</scope>
    <source>
        <strain evidence="2 3">P124</strain>
    </source>
</reference>
<sequence>MRLSTVFAALLASTLSTLAFPTTIDEDPSLANTTLTDLSPRSGGRSEEERKWDKKKIVIWTYTKAGNSCSGHKPQSKHKLKPFKCKNFGWFDRFSEVQFELPKEVHEEGIKCELAFFDGDGCDETRDTGKVQNDDERPACQNTVGNMIEKRSCMPKCWKD</sequence>
<dbReference type="Proteomes" id="UP001305779">
    <property type="component" value="Unassembled WGS sequence"/>
</dbReference>
<dbReference type="EMBL" id="JAXOVC010000009">
    <property type="protein sequence ID" value="KAK4497454.1"/>
    <property type="molecule type" value="Genomic_DNA"/>
</dbReference>
<organism evidence="2 3">
    <name type="scientific">Zasmidium cellare</name>
    <name type="common">Wine cellar mold</name>
    <name type="synonym">Racodium cellare</name>
    <dbReference type="NCBI Taxonomy" id="395010"/>
    <lineage>
        <taxon>Eukaryota</taxon>
        <taxon>Fungi</taxon>
        <taxon>Dikarya</taxon>
        <taxon>Ascomycota</taxon>
        <taxon>Pezizomycotina</taxon>
        <taxon>Dothideomycetes</taxon>
        <taxon>Dothideomycetidae</taxon>
        <taxon>Mycosphaerellales</taxon>
        <taxon>Mycosphaerellaceae</taxon>
        <taxon>Zasmidium</taxon>
    </lineage>
</organism>
<feature type="signal peptide" evidence="1">
    <location>
        <begin position="1"/>
        <end position="19"/>
    </location>
</feature>
<keyword evidence="1" id="KW-0732">Signal</keyword>
<comment type="caution">
    <text evidence="2">The sequence shown here is derived from an EMBL/GenBank/DDBJ whole genome shotgun (WGS) entry which is preliminary data.</text>
</comment>
<evidence type="ECO:0000256" key="1">
    <source>
        <dbReference type="SAM" id="SignalP"/>
    </source>
</evidence>
<proteinExistence type="predicted"/>